<organism evidence="1 2">
    <name type="scientific">Aureliella helgolandensis</name>
    <dbReference type="NCBI Taxonomy" id="2527968"/>
    <lineage>
        <taxon>Bacteria</taxon>
        <taxon>Pseudomonadati</taxon>
        <taxon>Planctomycetota</taxon>
        <taxon>Planctomycetia</taxon>
        <taxon>Pirellulales</taxon>
        <taxon>Pirellulaceae</taxon>
        <taxon>Aureliella</taxon>
    </lineage>
</organism>
<dbReference type="KEGG" id="ahel:Q31a_25660"/>
<dbReference type="SUPFAM" id="SSF48452">
    <property type="entry name" value="TPR-like"/>
    <property type="match status" value="1"/>
</dbReference>
<dbReference type="Gene3D" id="1.25.40.10">
    <property type="entry name" value="Tetratricopeptide repeat domain"/>
    <property type="match status" value="2"/>
</dbReference>
<dbReference type="InterPro" id="IPR011990">
    <property type="entry name" value="TPR-like_helical_dom_sf"/>
</dbReference>
<dbReference type="RefSeq" id="WP_145077751.1">
    <property type="nucleotide sequence ID" value="NZ_CP036298.1"/>
</dbReference>
<dbReference type="OrthoDB" id="9857801at2"/>
<dbReference type="EMBL" id="CP036298">
    <property type="protein sequence ID" value="QDV24251.1"/>
    <property type="molecule type" value="Genomic_DNA"/>
</dbReference>
<reference evidence="1 2" key="1">
    <citation type="submission" date="2019-02" db="EMBL/GenBank/DDBJ databases">
        <title>Deep-cultivation of Planctomycetes and their phenomic and genomic characterization uncovers novel biology.</title>
        <authorList>
            <person name="Wiegand S."/>
            <person name="Jogler M."/>
            <person name="Boedeker C."/>
            <person name="Pinto D."/>
            <person name="Vollmers J."/>
            <person name="Rivas-Marin E."/>
            <person name="Kohn T."/>
            <person name="Peeters S.H."/>
            <person name="Heuer A."/>
            <person name="Rast P."/>
            <person name="Oberbeckmann S."/>
            <person name="Bunk B."/>
            <person name="Jeske O."/>
            <person name="Meyerdierks A."/>
            <person name="Storesund J.E."/>
            <person name="Kallscheuer N."/>
            <person name="Luecker S."/>
            <person name="Lage O.M."/>
            <person name="Pohl T."/>
            <person name="Merkel B.J."/>
            <person name="Hornburger P."/>
            <person name="Mueller R.-W."/>
            <person name="Bruemmer F."/>
            <person name="Labrenz M."/>
            <person name="Spormann A.M."/>
            <person name="Op den Camp H."/>
            <person name="Overmann J."/>
            <person name="Amann R."/>
            <person name="Jetten M.S.M."/>
            <person name="Mascher T."/>
            <person name="Medema M.H."/>
            <person name="Devos D.P."/>
            <person name="Kaster A.-K."/>
            <person name="Ovreas L."/>
            <person name="Rohde M."/>
            <person name="Galperin M.Y."/>
            <person name="Jogler C."/>
        </authorList>
    </citation>
    <scope>NUCLEOTIDE SEQUENCE [LARGE SCALE GENOMIC DNA]</scope>
    <source>
        <strain evidence="1 2">Q31a</strain>
    </source>
</reference>
<protein>
    <submittedName>
        <fullName evidence="1">Uncharacterized protein</fullName>
    </submittedName>
</protein>
<evidence type="ECO:0000313" key="1">
    <source>
        <dbReference type="EMBL" id="QDV24251.1"/>
    </source>
</evidence>
<keyword evidence="2" id="KW-1185">Reference proteome</keyword>
<sequence>MDPLTPKDHLIRRNPVEVAAWLEEGEPDKATSGSPIKLERFQALEQTLRDHPITVEPYLELAKIYLGSQRWTDARRVLELAISRFDEEEEVHYLLEESQLARSLQLYNQAQQEYASEPTVLTKESFERSRIELNVLRERVCLSRLARHPEQVELYLPLATAQEELENQQAAMESLQKVLQVPSLRASAALQLGELYRRAGQIPAALSSFRRAAMFRVPPPAPEIKRRALQSAADLAEEAGLFDSTQRYLELLLEMSPDDVELQQRMRSMERWRATE</sequence>
<proteinExistence type="predicted"/>
<dbReference type="AlphaFoldDB" id="A0A518G6P1"/>
<evidence type="ECO:0000313" key="2">
    <source>
        <dbReference type="Proteomes" id="UP000318017"/>
    </source>
</evidence>
<dbReference type="Proteomes" id="UP000318017">
    <property type="component" value="Chromosome"/>
</dbReference>
<accession>A0A518G6P1</accession>
<gene>
    <name evidence="1" type="ORF">Q31a_25660</name>
</gene>
<name>A0A518G6P1_9BACT</name>